<keyword evidence="2" id="KW-1185">Reference proteome</keyword>
<reference evidence="1 2" key="1">
    <citation type="submission" date="2023-07" db="EMBL/GenBank/DDBJ databases">
        <title>Genomic Encyclopedia of Type Strains, Phase IV (KMG-IV): sequencing the most valuable type-strain genomes for metagenomic binning, comparative biology and taxonomic classification.</title>
        <authorList>
            <person name="Goeker M."/>
        </authorList>
    </citation>
    <scope>NUCLEOTIDE SEQUENCE [LARGE SCALE GENOMIC DNA]</scope>
    <source>
        <strain evidence="1 2">DSM 19619</strain>
    </source>
</reference>
<proteinExistence type="predicted"/>
<dbReference type="RefSeq" id="WP_307285081.1">
    <property type="nucleotide sequence ID" value="NZ_JAUSVX010000026.1"/>
</dbReference>
<gene>
    <name evidence="1" type="ORF">QO011_007863</name>
</gene>
<comment type="caution">
    <text evidence="1">The sequence shown here is derived from an EMBL/GenBank/DDBJ whole genome shotgun (WGS) entry which is preliminary data.</text>
</comment>
<evidence type="ECO:0000313" key="1">
    <source>
        <dbReference type="EMBL" id="MDQ0474821.1"/>
    </source>
</evidence>
<dbReference type="EMBL" id="JAUSVX010000026">
    <property type="protein sequence ID" value="MDQ0474821.1"/>
    <property type="molecule type" value="Genomic_DNA"/>
</dbReference>
<evidence type="ECO:0000313" key="2">
    <source>
        <dbReference type="Proteomes" id="UP001242480"/>
    </source>
</evidence>
<dbReference type="Proteomes" id="UP001242480">
    <property type="component" value="Unassembled WGS sequence"/>
</dbReference>
<protein>
    <submittedName>
        <fullName evidence="1">Uncharacterized protein</fullName>
    </submittedName>
</protein>
<organism evidence="1 2">
    <name type="scientific">Labrys wisconsinensis</name>
    <dbReference type="NCBI Taxonomy" id="425677"/>
    <lineage>
        <taxon>Bacteria</taxon>
        <taxon>Pseudomonadati</taxon>
        <taxon>Pseudomonadota</taxon>
        <taxon>Alphaproteobacteria</taxon>
        <taxon>Hyphomicrobiales</taxon>
        <taxon>Xanthobacteraceae</taxon>
        <taxon>Labrys</taxon>
    </lineage>
</organism>
<name>A0ABU0JKK1_9HYPH</name>
<accession>A0ABU0JKK1</accession>
<sequence length="54" mass="5488">MARIGGGVVAAGDRLLLRGEGRAPSRTELRHLGATVLPICPTDCGSASYISAPP</sequence>